<dbReference type="Pfam" id="PF10996">
    <property type="entry name" value="Beta-Casp"/>
    <property type="match status" value="1"/>
</dbReference>
<dbReference type="GO" id="GO:0016787">
    <property type="term" value="F:hydrolase activity"/>
    <property type="evidence" value="ECO:0007669"/>
    <property type="project" value="UniProtKB-KW"/>
</dbReference>
<dbReference type="InterPro" id="IPR011108">
    <property type="entry name" value="RMMBL"/>
</dbReference>
<organism evidence="4 5">
    <name type="scientific">Candidatus Edwardsbacteria bacterium GWF2_54_11</name>
    <dbReference type="NCBI Taxonomy" id="1817851"/>
    <lineage>
        <taxon>Bacteria</taxon>
        <taxon>Candidatus Edwardsiibacteriota</taxon>
    </lineage>
</organism>
<feature type="domain" description="Metallo-beta-lactamase" evidence="2">
    <location>
        <begin position="13"/>
        <end position="248"/>
    </location>
</feature>
<accession>A0A1F5QYD0</accession>
<dbReference type="PANTHER" id="PTHR11203:SF37">
    <property type="entry name" value="INTEGRATOR COMPLEX SUBUNIT 11"/>
    <property type="match status" value="1"/>
</dbReference>
<dbReference type="SUPFAM" id="SSF56281">
    <property type="entry name" value="Metallo-hydrolase/oxidoreductase"/>
    <property type="match status" value="1"/>
</dbReference>
<evidence type="ECO:0000313" key="5">
    <source>
        <dbReference type="Proteomes" id="UP000177230"/>
    </source>
</evidence>
<dbReference type="EMBL" id="MFFM01000051">
    <property type="protein sequence ID" value="OGF07170.1"/>
    <property type="molecule type" value="Genomic_DNA"/>
</dbReference>
<comment type="caution">
    <text evidence="4">The sequence shown here is derived from an EMBL/GenBank/DDBJ whole genome shotgun (WGS) entry which is preliminary data.</text>
</comment>
<dbReference type="InterPro" id="IPR036866">
    <property type="entry name" value="RibonucZ/Hydroxyglut_hydro"/>
</dbReference>
<dbReference type="Pfam" id="PF07521">
    <property type="entry name" value="RMMBL"/>
    <property type="match status" value="1"/>
</dbReference>
<sequence length="462" mass="51761">MNITFHGAAKNVTGSMHLIEIGGKKLLLECGIHQGRREKSEDQNRNLPFNPAEIDAMILSHAHLDHSGNIPTLVKNGFKGDIYMTSATRDLLGLMLRDSAHIQESDIKFVNKKRAARGLPLKEPLYTMDDAERALDYFVSLSYERAFNPLPGVKAVFHDAGHILGSAMVDLELTENGKVKRFFFTGDLGRKHLPIIRDPYQPVQADYLLMESTYGDRTHGLIEETGRRLQEIVRRVHDRKGKLIIPAFSVGRTQEVVYELHGMFEAGKLPALPIYVDSPLSVNVTNIFRMHPECFDKETRRQIENHHDPFGFSRLTYVLTAEDSKKLNKTDDPCIIISASGMCEGGRVLHHLRNSLGDPRNMVLIVGFQAQGTLGKRLVDESPSVRIFGEEQDVRAEIKVLNGFSAHADRNDLIDFVDNMKGGAGKVFLVHGEEAQSQSLAQALRETGREVLVPDPEQKLEL</sequence>
<dbReference type="GO" id="GO:0004521">
    <property type="term" value="F:RNA endonuclease activity"/>
    <property type="evidence" value="ECO:0007669"/>
    <property type="project" value="TreeGrafter"/>
</dbReference>
<dbReference type="InterPro" id="IPR022712">
    <property type="entry name" value="Beta_Casp"/>
</dbReference>
<name>A0A1F5QYD0_9BACT</name>
<dbReference type="Pfam" id="PF00753">
    <property type="entry name" value="Lactamase_B"/>
    <property type="match status" value="1"/>
</dbReference>
<dbReference type="PANTHER" id="PTHR11203">
    <property type="entry name" value="CLEAVAGE AND POLYADENYLATION SPECIFICITY FACTOR FAMILY MEMBER"/>
    <property type="match status" value="1"/>
</dbReference>
<dbReference type="SMART" id="SM00849">
    <property type="entry name" value="Lactamase_B"/>
    <property type="match status" value="1"/>
</dbReference>
<dbReference type="AlphaFoldDB" id="A0A1F5QYD0"/>
<dbReference type="InterPro" id="IPR001279">
    <property type="entry name" value="Metallo-B-lactamas"/>
</dbReference>
<gene>
    <name evidence="4" type="ORF">A2024_09640</name>
</gene>
<feature type="domain" description="Beta-Casp" evidence="3">
    <location>
        <begin position="253"/>
        <end position="378"/>
    </location>
</feature>
<dbReference type="CDD" id="cd16295">
    <property type="entry name" value="TTHA0252-CPSF-like_MBL-fold"/>
    <property type="match status" value="1"/>
</dbReference>
<dbReference type="InterPro" id="IPR050698">
    <property type="entry name" value="MBL"/>
</dbReference>
<evidence type="ECO:0000313" key="4">
    <source>
        <dbReference type="EMBL" id="OGF07170.1"/>
    </source>
</evidence>
<protein>
    <submittedName>
        <fullName evidence="4">MBL fold metallo-hydrolase</fullName>
    </submittedName>
</protein>
<dbReference type="SMART" id="SM01027">
    <property type="entry name" value="Beta-Casp"/>
    <property type="match status" value="1"/>
</dbReference>
<reference evidence="4 5" key="1">
    <citation type="journal article" date="2016" name="Nat. Commun.">
        <title>Thousands of microbial genomes shed light on interconnected biogeochemical processes in an aquifer system.</title>
        <authorList>
            <person name="Anantharaman K."/>
            <person name="Brown C.T."/>
            <person name="Hug L.A."/>
            <person name="Sharon I."/>
            <person name="Castelle C.J."/>
            <person name="Probst A.J."/>
            <person name="Thomas B.C."/>
            <person name="Singh A."/>
            <person name="Wilkins M.J."/>
            <person name="Karaoz U."/>
            <person name="Brodie E.L."/>
            <person name="Williams K.H."/>
            <person name="Hubbard S.S."/>
            <person name="Banfield J.F."/>
        </authorList>
    </citation>
    <scope>NUCLEOTIDE SEQUENCE [LARGE SCALE GENOMIC DNA]</scope>
</reference>
<evidence type="ECO:0000259" key="3">
    <source>
        <dbReference type="SMART" id="SM01027"/>
    </source>
</evidence>
<dbReference type="Gene3D" id="3.60.15.10">
    <property type="entry name" value="Ribonuclease Z/Hydroxyacylglutathione hydrolase-like"/>
    <property type="match status" value="1"/>
</dbReference>
<dbReference type="Proteomes" id="UP000177230">
    <property type="component" value="Unassembled WGS sequence"/>
</dbReference>
<evidence type="ECO:0000256" key="1">
    <source>
        <dbReference type="ARBA" id="ARBA00022801"/>
    </source>
</evidence>
<proteinExistence type="predicted"/>
<dbReference type="Gene3D" id="3.40.50.10890">
    <property type="match status" value="1"/>
</dbReference>
<evidence type="ECO:0000259" key="2">
    <source>
        <dbReference type="SMART" id="SM00849"/>
    </source>
</evidence>
<keyword evidence="1 4" id="KW-0378">Hydrolase</keyword>